<reference evidence="8" key="3">
    <citation type="submission" date="2025-09" db="UniProtKB">
        <authorList>
            <consortium name="Ensembl"/>
        </authorList>
    </citation>
    <scope>IDENTIFICATION</scope>
</reference>
<keyword evidence="4" id="KW-0418">Kinase</keyword>
<evidence type="ECO:0000259" key="7">
    <source>
        <dbReference type="PROSITE" id="PS50011"/>
    </source>
</evidence>
<name>A0A8C5I198_GOUWI</name>
<dbReference type="Proteomes" id="UP000694680">
    <property type="component" value="Chromosome 4"/>
</dbReference>
<accession>A0A8C5I198</accession>
<dbReference type="GO" id="GO:0005524">
    <property type="term" value="F:ATP binding"/>
    <property type="evidence" value="ECO:0007669"/>
    <property type="project" value="UniProtKB-UniRule"/>
</dbReference>
<sequence>MILFGTLCGSFQNQKCVPSTRYTILEFIGEGSFGKVAKCRAHNSSKLVAVKILKKEYFQDVEDEVSVWEPTCMDLHQVVTFQKRK</sequence>
<keyword evidence="3 6" id="KW-0547">Nucleotide-binding</keyword>
<proteinExistence type="predicted"/>
<feature type="domain" description="Protein kinase" evidence="7">
    <location>
        <begin position="22"/>
        <end position="85"/>
    </location>
</feature>
<dbReference type="GO" id="GO:0004674">
    <property type="term" value="F:protein serine/threonine kinase activity"/>
    <property type="evidence" value="ECO:0007669"/>
    <property type="project" value="UniProtKB-KW"/>
</dbReference>
<evidence type="ECO:0000256" key="5">
    <source>
        <dbReference type="ARBA" id="ARBA00022840"/>
    </source>
</evidence>
<evidence type="ECO:0000256" key="4">
    <source>
        <dbReference type="ARBA" id="ARBA00022777"/>
    </source>
</evidence>
<reference evidence="8" key="2">
    <citation type="submission" date="2025-08" db="UniProtKB">
        <authorList>
            <consortium name="Ensembl"/>
        </authorList>
    </citation>
    <scope>IDENTIFICATION</scope>
</reference>
<evidence type="ECO:0000256" key="3">
    <source>
        <dbReference type="ARBA" id="ARBA00022741"/>
    </source>
</evidence>
<reference evidence="8" key="1">
    <citation type="submission" date="2020-06" db="EMBL/GenBank/DDBJ databases">
        <authorList>
            <consortium name="Wellcome Sanger Institute Data Sharing"/>
        </authorList>
    </citation>
    <scope>NUCLEOTIDE SEQUENCE [LARGE SCALE GENOMIC DNA]</scope>
</reference>
<keyword evidence="1" id="KW-0723">Serine/threonine-protein kinase</keyword>
<evidence type="ECO:0000313" key="9">
    <source>
        <dbReference type="Proteomes" id="UP000694680"/>
    </source>
</evidence>
<keyword evidence="2" id="KW-0808">Transferase</keyword>
<dbReference type="PANTHER" id="PTHR24058">
    <property type="entry name" value="DUAL SPECIFICITY PROTEIN KINASE"/>
    <property type="match status" value="1"/>
</dbReference>
<feature type="binding site" evidence="6">
    <location>
        <position position="51"/>
    </location>
    <ligand>
        <name>ATP</name>
        <dbReference type="ChEBI" id="CHEBI:30616"/>
    </ligand>
</feature>
<dbReference type="PROSITE" id="PS00107">
    <property type="entry name" value="PROTEIN_KINASE_ATP"/>
    <property type="match status" value="1"/>
</dbReference>
<protein>
    <recommendedName>
        <fullName evidence="7">Protein kinase domain-containing protein</fullName>
    </recommendedName>
</protein>
<evidence type="ECO:0000313" key="8">
    <source>
        <dbReference type="Ensembl" id="ENSGWIP00000052216.1"/>
    </source>
</evidence>
<keyword evidence="9" id="KW-1185">Reference proteome</keyword>
<evidence type="ECO:0000256" key="6">
    <source>
        <dbReference type="PROSITE-ProRule" id="PRU10141"/>
    </source>
</evidence>
<dbReference type="SUPFAM" id="SSF56112">
    <property type="entry name" value="Protein kinase-like (PK-like)"/>
    <property type="match status" value="1"/>
</dbReference>
<dbReference type="InterPro" id="IPR050494">
    <property type="entry name" value="Ser_Thr_dual-spec_kinase"/>
</dbReference>
<evidence type="ECO:0000256" key="2">
    <source>
        <dbReference type="ARBA" id="ARBA00022679"/>
    </source>
</evidence>
<dbReference type="AlphaFoldDB" id="A0A8C5I198"/>
<dbReference type="InterPro" id="IPR011009">
    <property type="entry name" value="Kinase-like_dom_sf"/>
</dbReference>
<evidence type="ECO:0000256" key="1">
    <source>
        <dbReference type="ARBA" id="ARBA00022527"/>
    </source>
</evidence>
<dbReference type="Ensembl" id="ENSGWIT00000056363.1">
    <property type="protein sequence ID" value="ENSGWIP00000052216.1"/>
    <property type="gene ID" value="ENSGWIG00000025222.1"/>
</dbReference>
<organism evidence="8 9">
    <name type="scientific">Gouania willdenowi</name>
    <name type="common">Blunt-snouted clingfish</name>
    <name type="synonym">Lepadogaster willdenowi</name>
    <dbReference type="NCBI Taxonomy" id="441366"/>
    <lineage>
        <taxon>Eukaryota</taxon>
        <taxon>Metazoa</taxon>
        <taxon>Chordata</taxon>
        <taxon>Craniata</taxon>
        <taxon>Vertebrata</taxon>
        <taxon>Euteleostomi</taxon>
        <taxon>Actinopterygii</taxon>
        <taxon>Neopterygii</taxon>
        <taxon>Teleostei</taxon>
        <taxon>Neoteleostei</taxon>
        <taxon>Acanthomorphata</taxon>
        <taxon>Ovalentaria</taxon>
        <taxon>Blenniimorphae</taxon>
        <taxon>Blenniiformes</taxon>
        <taxon>Gobiesocoidei</taxon>
        <taxon>Gobiesocidae</taxon>
        <taxon>Gobiesocinae</taxon>
        <taxon>Gouania</taxon>
    </lineage>
</organism>
<dbReference type="InterPro" id="IPR017441">
    <property type="entry name" value="Protein_kinase_ATP_BS"/>
</dbReference>
<dbReference type="PROSITE" id="PS50011">
    <property type="entry name" value="PROTEIN_KINASE_DOM"/>
    <property type="match status" value="1"/>
</dbReference>
<keyword evidence="5 6" id="KW-0067">ATP-binding</keyword>
<dbReference type="Gene3D" id="3.30.200.20">
    <property type="entry name" value="Phosphorylase Kinase, domain 1"/>
    <property type="match status" value="1"/>
</dbReference>
<dbReference type="InterPro" id="IPR000719">
    <property type="entry name" value="Prot_kinase_dom"/>
</dbReference>
<dbReference type="Pfam" id="PF00069">
    <property type="entry name" value="Pkinase"/>
    <property type="match status" value="1"/>
</dbReference>